<feature type="binding site" evidence="5">
    <location>
        <position position="333"/>
    </location>
    <ligand>
        <name>Zn(2+)</name>
        <dbReference type="ChEBI" id="CHEBI:29105"/>
        <note>catalytic</note>
    </ligand>
</feature>
<dbReference type="GO" id="GO:0046872">
    <property type="term" value="F:metal ion binding"/>
    <property type="evidence" value="ECO:0007669"/>
    <property type="project" value="UniProtKB-KW"/>
</dbReference>
<keyword evidence="1 7" id="KW-0645">Protease</keyword>
<keyword evidence="2" id="KW-0378">Hydrolase</keyword>
<keyword evidence="3 5" id="KW-0862">Zinc</keyword>
<dbReference type="Pfam" id="PF01421">
    <property type="entry name" value="Reprolysin"/>
    <property type="match status" value="1"/>
</dbReference>
<protein>
    <submittedName>
        <fullName evidence="7">Putative metalloprotease</fullName>
    </submittedName>
</protein>
<organism evidence="7">
    <name type="scientific">Ixodes ricinus</name>
    <name type="common">Common tick</name>
    <name type="synonym">Acarus ricinus</name>
    <dbReference type="NCBI Taxonomy" id="34613"/>
    <lineage>
        <taxon>Eukaryota</taxon>
        <taxon>Metazoa</taxon>
        <taxon>Ecdysozoa</taxon>
        <taxon>Arthropoda</taxon>
        <taxon>Chelicerata</taxon>
        <taxon>Arachnida</taxon>
        <taxon>Acari</taxon>
        <taxon>Parasitiformes</taxon>
        <taxon>Ixodida</taxon>
        <taxon>Ixodoidea</taxon>
        <taxon>Ixodidae</taxon>
        <taxon>Ixodinae</taxon>
        <taxon>Ixodes</taxon>
    </lineage>
</organism>
<dbReference type="InterPro" id="IPR024079">
    <property type="entry name" value="MetalloPept_cat_dom_sf"/>
</dbReference>
<sequence length="489" mass="55573">MNFSLVRTFLRGRMYSATLIIFSVATAHAGVVYPVLIESRSGNSRGAVQLSKDYVIDLEESSVLGDSLFFSEAGDGEVNHELMDTTDIRKSVYENSEHKASFTITETDVGIEMEGYLNFTHGIEPLRTHDKYGRIPHRIFPLPTPEETIHFEIPVEERSDESLPPKNDTAEPPSEWRPEMYVMFDSVIHKYFKESKYLQARYIIRLMNIVNAIFKTVRKPRINLQLVGIFRFKTKQDEYFIVDENNIVSSHESLRAFGRFTANTTFARPADFYFMLVGRRLGTRDSKTKKVSRSVYGSSLTGMVCVNGSNVGIAEERPPLYYRFATIAHEIGHLLGSTHDGNGPVKHIQNHPGAKDCKTPAKYMMKTSGHRGPPFMFSNCSEEQMQFVLKLRGEECWKTKSNYDFFTVTKEVAGSSITPEMLCRRINPEQFSSAKMENCVITCRNNVPTSNGSYQIKENIHFAPFGYPCGDGKKRCWFGNCSNIESEVC</sequence>
<dbReference type="EMBL" id="GADI01008012">
    <property type="protein sequence ID" value="JAA65796.1"/>
    <property type="molecule type" value="mRNA"/>
</dbReference>
<dbReference type="Gene3D" id="3.40.390.10">
    <property type="entry name" value="Collagenase (Catalytic Domain)"/>
    <property type="match status" value="1"/>
</dbReference>
<evidence type="ECO:0000313" key="7">
    <source>
        <dbReference type="EMBL" id="JAA65796.1"/>
    </source>
</evidence>
<dbReference type="PANTHER" id="PTHR11905">
    <property type="entry name" value="ADAM A DISINTEGRIN AND METALLOPROTEASE DOMAIN"/>
    <property type="match status" value="1"/>
</dbReference>
<evidence type="ECO:0000256" key="4">
    <source>
        <dbReference type="ARBA" id="ARBA00023049"/>
    </source>
</evidence>
<feature type="binding site" evidence="5">
    <location>
        <position position="339"/>
    </location>
    <ligand>
        <name>Zn(2+)</name>
        <dbReference type="ChEBI" id="CHEBI:29105"/>
        <note>catalytic</note>
    </ligand>
</feature>
<dbReference type="SUPFAM" id="SSF55486">
    <property type="entry name" value="Metalloproteases ('zincins'), catalytic domain"/>
    <property type="match status" value="1"/>
</dbReference>
<evidence type="ECO:0000256" key="2">
    <source>
        <dbReference type="ARBA" id="ARBA00022801"/>
    </source>
</evidence>
<accession>A0A0K8R420</accession>
<dbReference type="PROSITE" id="PS50215">
    <property type="entry name" value="ADAM_MEPRO"/>
    <property type="match status" value="1"/>
</dbReference>
<reference evidence="7" key="1">
    <citation type="submission" date="2012-12" db="EMBL/GenBank/DDBJ databases">
        <title>Identification and characterization of a phenylalanine ammonia-lyase gene family in Isatis indigotica Fort.</title>
        <authorList>
            <person name="Liu Q."/>
            <person name="Chen J."/>
            <person name="Zhou X."/>
            <person name="Di P."/>
            <person name="Xiao Y."/>
            <person name="Xuan H."/>
            <person name="Zhang L."/>
            <person name="Chen W."/>
        </authorList>
    </citation>
    <scope>NUCLEOTIDE SEQUENCE</scope>
    <source>
        <tissue evidence="7">Salivary gland</tissue>
    </source>
</reference>
<dbReference type="GO" id="GO:0006509">
    <property type="term" value="P:membrane protein ectodomain proteolysis"/>
    <property type="evidence" value="ECO:0007669"/>
    <property type="project" value="TreeGrafter"/>
</dbReference>
<feature type="domain" description="Peptidase M12B" evidence="6">
    <location>
        <begin position="176"/>
        <end position="401"/>
    </location>
</feature>
<dbReference type="AlphaFoldDB" id="A0A0K8R420"/>
<dbReference type="GO" id="GO:0004222">
    <property type="term" value="F:metalloendopeptidase activity"/>
    <property type="evidence" value="ECO:0007669"/>
    <property type="project" value="InterPro"/>
</dbReference>
<comment type="caution">
    <text evidence="5">Lacks conserved residue(s) required for the propagation of feature annotation.</text>
</comment>
<dbReference type="PANTHER" id="PTHR11905:SF159">
    <property type="entry name" value="ADAM METALLOPROTEASE"/>
    <property type="match status" value="1"/>
</dbReference>
<proteinExistence type="evidence at transcript level"/>
<evidence type="ECO:0000259" key="6">
    <source>
        <dbReference type="PROSITE" id="PS50215"/>
    </source>
</evidence>
<feature type="active site" evidence="5">
    <location>
        <position position="330"/>
    </location>
</feature>
<keyword evidence="5" id="KW-0479">Metal-binding</keyword>
<dbReference type="InterPro" id="IPR001590">
    <property type="entry name" value="Peptidase_M12B"/>
</dbReference>
<evidence type="ECO:0000256" key="1">
    <source>
        <dbReference type="ARBA" id="ARBA00022670"/>
    </source>
</evidence>
<evidence type="ECO:0000256" key="5">
    <source>
        <dbReference type="PROSITE-ProRule" id="PRU00276"/>
    </source>
</evidence>
<keyword evidence="4 7" id="KW-0482">Metalloprotease</keyword>
<feature type="binding site" evidence="5">
    <location>
        <position position="329"/>
    </location>
    <ligand>
        <name>Zn(2+)</name>
        <dbReference type="ChEBI" id="CHEBI:29105"/>
        <note>catalytic</note>
    </ligand>
</feature>
<evidence type="ECO:0000256" key="3">
    <source>
        <dbReference type="ARBA" id="ARBA00022833"/>
    </source>
</evidence>
<name>A0A0K8R420_IXORI</name>